<accession>A0AAN7B457</accession>
<dbReference type="Proteomes" id="UP001301769">
    <property type="component" value="Unassembled WGS sequence"/>
</dbReference>
<gene>
    <name evidence="1" type="ORF">QBC37DRAFT_455373</name>
</gene>
<protein>
    <submittedName>
        <fullName evidence="1">Uncharacterized protein</fullName>
    </submittedName>
</protein>
<sequence>MPPIGEIRYSPSWVWVPMSQLGFSPNYDMTWSQIFHKLVRSLLIGDEHSALSHLETWDDHEIAVMRTNILILGRVIEAESTRETNGVQLGMIKWRSEQDTYTLGDRLSNYAAKSIRKNDLVYMFPAARLPSIVRPVYDGAGLPYLFIIAVTMNLAEWGNGTDNPVPTWCDTSASITDSLSAWVGSRAVWDWGVSREQMTYESSIPSERTQLHLELMADSGLIWAAPETLQDRISTLEDFGEVLTRAESHQAASEVFSTLINLYLSVTGCNSPEFVAITEKMRQLHQKTNNRHYKDNCLWKIEAITCAARGMKVTERTLTDLQAVKAPSIADPDEHRKFKDWCKYRAEDVRRSITPRVLGNIVNQPGRRTIGPLNWVLDCLGPDDVEVVGRFLADNSCYEGVFITPNRVDFQVALYLKWKMECIPGSIDPETLHKFKTLKAATEDVFHQASCLSLEQVEFVLVSLRDLIPAPEKQQLFTKAAHWGERNGARQQMELILDKWDGVVITEDVILEAVKVALLVGTKLEDLVLPLLVERSRDLHLFMRRCGEYHPIDARVLVELASKIRGPRLLSVFERLLSLFDIPKVRNNAFLRSVDVKRLIIAAAANKGYGKDLVKTVLRKYIGNTVIGPQALRRAWITNEHSKDAMFILLEERIGKPWVEKVEELCEKQWIRGDQYSEGVISLLIKYAMSKVAAG</sequence>
<keyword evidence="2" id="KW-1185">Reference proteome</keyword>
<proteinExistence type="predicted"/>
<reference evidence="1" key="1">
    <citation type="journal article" date="2023" name="Mol. Phylogenet. Evol.">
        <title>Genome-scale phylogeny and comparative genomics of the fungal order Sordariales.</title>
        <authorList>
            <person name="Hensen N."/>
            <person name="Bonometti L."/>
            <person name="Westerberg I."/>
            <person name="Brannstrom I.O."/>
            <person name="Guillou S."/>
            <person name="Cros-Aarteil S."/>
            <person name="Calhoun S."/>
            <person name="Haridas S."/>
            <person name="Kuo A."/>
            <person name="Mondo S."/>
            <person name="Pangilinan J."/>
            <person name="Riley R."/>
            <person name="LaButti K."/>
            <person name="Andreopoulos B."/>
            <person name="Lipzen A."/>
            <person name="Chen C."/>
            <person name="Yan M."/>
            <person name="Daum C."/>
            <person name="Ng V."/>
            <person name="Clum A."/>
            <person name="Steindorff A."/>
            <person name="Ohm R.A."/>
            <person name="Martin F."/>
            <person name="Silar P."/>
            <person name="Natvig D.O."/>
            <person name="Lalanne C."/>
            <person name="Gautier V."/>
            <person name="Ament-Velasquez S.L."/>
            <person name="Kruys A."/>
            <person name="Hutchinson M.I."/>
            <person name="Powell A.J."/>
            <person name="Barry K."/>
            <person name="Miller A.N."/>
            <person name="Grigoriev I.V."/>
            <person name="Debuchy R."/>
            <person name="Gladieux P."/>
            <person name="Hiltunen Thoren M."/>
            <person name="Johannesson H."/>
        </authorList>
    </citation>
    <scope>NUCLEOTIDE SEQUENCE</scope>
    <source>
        <strain evidence="1">PSN293</strain>
    </source>
</reference>
<evidence type="ECO:0000313" key="2">
    <source>
        <dbReference type="Proteomes" id="UP001301769"/>
    </source>
</evidence>
<name>A0AAN7B457_9PEZI</name>
<dbReference type="AlphaFoldDB" id="A0AAN7B457"/>
<organism evidence="1 2">
    <name type="scientific">Rhypophila decipiens</name>
    <dbReference type="NCBI Taxonomy" id="261697"/>
    <lineage>
        <taxon>Eukaryota</taxon>
        <taxon>Fungi</taxon>
        <taxon>Dikarya</taxon>
        <taxon>Ascomycota</taxon>
        <taxon>Pezizomycotina</taxon>
        <taxon>Sordariomycetes</taxon>
        <taxon>Sordariomycetidae</taxon>
        <taxon>Sordariales</taxon>
        <taxon>Naviculisporaceae</taxon>
        <taxon>Rhypophila</taxon>
    </lineage>
</organism>
<comment type="caution">
    <text evidence="1">The sequence shown here is derived from an EMBL/GenBank/DDBJ whole genome shotgun (WGS) entry which is preliminary data.</text>
</comment>
<dbReference type="EMBL" id="MU858289">
    <property type="protein sequence ID" value="KAK4207520.1"/>
    <property type="molecule type" value="Genomic_DNA"/>
</dbReference>
<evidence type="ECO:0000313" key="1">
    <source>
        <dbReference type="EMBL" id="KAK4207520.1"/>
    </source>
</evidence>
<reference evidence="1" key="2">
    <citation type="submission" date="2023-05" db="EMBL/GenBank/DDBJ databases">
        <authorList>
            <consortium name="Lawrence Berkeley National Laboratory"/>
            <person name="Steindorff A."/>
            <person name="Hensen N."/>
            <person name="Bonometti L."/>
            <person name="Westerberg I."/>
            <person name="Brannstrom I.O."/>
            <person name="Guillou S."/>
            <person name="Cros-Aarteil S."/>
            <person name="Calhoun S."/>
            <person name="Haridas S."/>
            <person name="Kuo A."/>
            <person name="Mondo S."/>
            <person name="Pangilinan J."/>
            <person name="Riley R."/>
            <person name="Labutti K."/>
            <person name="Andreopoulos B."/>
            <person name="Lipzen A."/>
            <person name="Chen C."/>
            <person name="Yanf M."/>
            <person name="Daum C."/>
            <person name="Ng V."/>
            <person name="Clum A."/>
            <person name="Ohm R."/>
            <person name="Martin F."/>
            <person name="Silar P."/>
            <person name="Natvig D."/>
            <person name="Lalanne C."/>
            <person name="Gautier V."/>
            <person name="Ament-Velasquez S.L."/>
            <person name="Kruys A."/>
            <person name="Hutchinson M.I."/>
            <person name="Powell A.J."/>
            <person name="Barry K."/>
            <person name="Miller A.N."/>
            <person name="Grigoriev I.V."/>
            <person name="Debuchy R."/>
            <person name="Gladieux P."/>
            <person name="Thoren M.H."/>
            <person name="Johannesson H."/>
        </authorList>
    </citation>
    <scope>NUCLEOTIDE SEQUENCE</scope>
    <source>
        <strain evidence="1">PSN293</strain>
    </source>
</reference>